<dbReference type="Proteomes" id="UP000007799">
    <property type="component" value="Unassembled WGS sequence"/>
</dbReference>
<protein>
    <recommendedName>
        <fullName evidence="5">Sel1 repeat family protein</fullName>
    </recommendedName>
</protein>
<comment type="similarity">
    <text evidence="1">Belongs to the sel-1 family.</text>
</comment>
<accession>F2UJC2</accession>
<evidence type="ECO:0000313" key="3">
    <source>
        <dbReference type="EMBL" id="EGD77221.1"/>
    </source>
</evidence>
<dbReference type="PANTHER" id="PTHR11102:SF147">
    <property type="entry name" value="SEL1L ADAPTOR SUBUNIT OF ERAD E3 UBIQUITIN LIGASE"/>
    <property type="match status" value="1"/>
</dbReference>
<dbReference type="GeneID" id="16071123"/>
<sequence length="176" mass="18682">MTVSSTARLRRVLPVLACMTLLLLVSCCSPFSKGLGTDSDDFLDDQEDVEGSAAEAPLPPSATIWDTIESADADAVAELVEAVHEKDDDDARVKLAALHLFGSSTTTKLARDVEEALALAQYAADKGHPAAQFLVGFMHATGMGVDADQGKALLYYTFAALHDDPFAQVHLTEAAM</sequence>
<name>F2UJC2_SALR5</name>
<dbReference type="InterPro" id="IPR050767">
    <property type="entry name" value="Sel1_AlgK"/>
</dbReference>
<dbReference type="SUPFAM" id="SSF81901">
    <property type="entry name" value="HCP-like"/>
    <property type="match status" value="1"/>
</dbReference>
<dbReference type="InterPro" id="IPR006597">
    <property type="entry name" value="Sel1-like"/>
</dbReference>
<gene>
    <name evidence="3" type="ORF">PTSG_08313</name>
</gene>
<dbReference type="Gene3D" id="1.25.40.10">
    <property type="entry name" value="Tetratricopeptide repeat domain"/>
    <property type="match status" value="1"/>
</dbReference>
<proteinExistence type="inferred from homology"/>
<evidence type="ECO:0000256" key="1">
    <source>
        <dbReference type="ARBA" id="ARBA00038101"/>
    </source>
</evidence>
<evidence type="ECO:0008006" key="5">
    <source>
        <dbReference type="Google" id="ProtNLM"/>
    </source>
</evidence>
<dbReference type="EMBL" id="GL832977">
    <property type="protein sequence ID" value="EGD77221.1"/>
    <property type="molecule type" value="Genomic_DNA"/>
</dbReference>
<keyword evidence="2" id="KW-0732">Signal</keyword>
<dbReference type="SMART" id="SM00671">
    <property type="entry name" value="SEL1"/>
    <property type="match status" value="2"/>
</dbReference>
<dbReference type="KEGG" id="sre:PTSG_08313"/>
<reference evidence="3" key="1">
    <citation type="submission" date="2009-08" db="EMBL/GenBank/DDBJ databases">
        <title>Annotation of Salpingoeca rosetta.</title>
        <authorList>
            <consortium name="The Broad Institute Genome Sequencing Platform"/>
            <person name="Russ C."/>
            <person name="Cuomo C."/>
            <person name="Burger G."/>
            <person name="Gray M.W."/>
            <person name="Holland P.W.H."/>
            <person name="King N."/>
            <person name="Lang F.B.F."/>
            <person name="Roger A.J."/>
            <person name="Ruiz-Trillo I."/>
            <person name="Young S.K."/>
            <person name="Zeng Q."/>
            <person name="Gargeya S."/>
            <person name="Alvarado L."/>
            <person name="Berlin A."/>
            <person name="Chapman S.B."/>
            <person name="Chen Z."/>
            <person name="Freedman E."/>
            <person name="Gellesch M."/>
            <person name="Goldberg J."/>
            <person name="Griggs A."/>
            <person name="Gujja S."/>
            <person name="Heilman E."/>
            <person name="Heiman D."/>
            <person name="Howarth C."/>
            <person name="Mehta T."/>
            <person name="Neiman D."/>
            <person name="Pearson M."/>
            <person name="Roberts A."/>
            <person name="Saif S."/>
            <person name="Shea T."/>
            <person name="Shenoy N."/>
            <person name="Sisk P."/>
            <person name="Stolte C."/>
            <person name="Sykes S."/>
            <person name="White J."/>
            <person name="Yandava C."/>
            <person name="Haas B."/>
            <person name="Nusbaum C."/>
            <person name="Birren B."/>
        </authorList>
    </citation>
    <scope>NUCLEOTIDE SEQUENCE [LARGE SCALE GENOMIC DNA]</scope>
    <source>
        <strain evidence="3">ATCC 50818</strain>
    </source>
</reference>
<dbReference type="OrthoDB" id="200229at2759"/>
<feature type="signal peptide" evidence="2">
    <location>
        <begin position="1"/>
        <end position="27"/>
    </location>
</feature>
<evidence type="ECO:0000313" key="4">
    <source>
        <dbReference type="Proteomes" id="UP000007799"/>
    </source>
</evidence>
<dbReference type="InParanoid" id="F2UJC2"/>
<keyword evidence="4" id="KW-1185">Reference proteome</keyword>
<dbReference type="RefSeq" id="XP_004990565.1">
    <property type="nucleotide sequence ID" value="XM_004990508.1"/>
</dbReference>
<dbReference type="Pfam" id="PF08238">
    <property type="entry name" value="Sel1"/>
    <property type="match status" value="2"/>
</dbReference>
<dbReference type="GO" id="GO:0036503">
    <property type="term" value="P:ERAD pathway"/>
    <property type="evidence" value="ECO:0007669"/>
    <property type="project" value="TreeGrafter"/>
</dbReference>
<dbReference type="STRING" id="946362.F2UJC2"/>
<dbReference type="PANTHER" id="PTHR11102">
    <property type="entry name" value="SEL-1-LIKE PROTEIN"/>
    <property type="match status" value="1"/>
</dbReference>
<dbReference type="GO" id="GO:0005789">
    <property type="term" value="C:endoplasmic reticulum membrane"/>
    <property type="evidence" value="ECO:0007669"/>
    <property type="project" value="TreeGrafter"/>
</dbReference>
<organism evidence="4">
    <name type="scientific">Salpingoeca rosetta (strain ATCC 50818 / BSB-021)</name>
    <dbReference type="NCBI Taxonomy" id="946362"/>
    <lineage>
        <taxon>Eukaryota</taxon>
        <taxon>Choanoflagellata</taxon>
        <taxon>Craspedida</taxon>
        <taxon>Salpingoecidae</taxon>
        <taxon>Salpingoeca</taxon>
    </lineage>
</organism>
<dbReference type="InterPro" id="IPR011990">
    <property type="entry name" value="TPR-like_helical_dom_sf"/>
</dbReference>
<evidence type="ECO:0000256" key="2">
    <source>
        <dbReference type="SAM" id="SignalP"/>
    </source>
</evidence>
<dbReference type="AlphaFoldDB" id="F2UJC2"/>
<feature type="chain" id="PRO_5003291149" description="Sel1 repeat family protein" evidence="2">
    <location>
        <begin position="28"/>
        <end position="176"/>
    </location>
</feature>